<keyword evidence="1" id="KW-0862">Zinc</keyword>
<gene>
    <name evidence="3" type="ORF">V6N11_069096</name>
</gene>
<evidence type="ECO:0000259" key="2">
    <source>
        <dbReference type="PROSITE" id="PS50089"/>
    </source>
</evidence>
<dbReference type="SMART" id="SM00184">
    <property type="entry name" value="RING"/>
    <property type="match status" value="1"/>
</dbReference>
<evidence type="ECO:0000313" key="3">
    <source>
        <dbReference type="EMBL" id="KAK8488335.1"/>
    </source>
</evidence>
<organism evidence="3 4">
    <name type="scientific">Hibiscus sabdariffa</name>
    <name type="common">roselle</name>
    <dbReference type="NCBI Taxonomy" id="183260"/>
    <lineage>
        <taxon>Eukaryota</taxon>
        <taxon>Viridiplantae</taxon>
        <taxon>Streptophyta</taxon>
        <taxon>Embryophyta</taxon>
        <taxon>Tracheophyta</taxon>
        <taxon>Spermatophyta</taxon>
        <taxon>Magnoliopsida</taxon>
        <taxon>eudicotyledons</taxon>
        <taxon>Gunneridae</taxon>
        <taxon>Pentapetalae</taxon>
        <taxon>rosids</taxon>
        <taxon>malvids</taxon>
        <taxon>Malvales</taxon>
        <taxon>Malvaceae</taxon>
        <taxon>Malvoideae</taxon>
        <taxon>Hibiscus</taxon>
    </lineage>
</organism>
<accession>A0ABR2A5R0</accession>
<protein>
    <recommendedName>
        <fullName evidence="2">RING-type domain-containing protein</fullName>
    </recommendedName>
</protein>
<keyword evidence="1" id="KW-0479">Metal-binding</keyword>
<dbReference type="EMBL" id="JBBPBN010000354">
    <property type="protein sequence ID" value="KAK8488335.1"/>
    <property type="molecule type" value="Genomic_DNA"/>
</dbReference>
<keyword evidence="4" id="KW-1185">Reference proteome</keyword>
<dbReference type="SUPFAM" id="SSF57850">
    <property type="entry name" value="RING/U-box"/>
    <property type="match status" value="1"/>
</dbReference>
<feature type="domain" description="RING-type" evidence="2">
    <location>
        <begin position="325"/>
        <end position="377"/>
    </location>
</feature>
<dbReference type="PANTHER" id="PTHR31150">
    <property type="entry name" value="EXPRESSED PROTEIN"/>
    <property type="match status" value="1"/>
</dbReference>
<proteinExistence type="predicted"/>
<dbReference type="Gene3D" id="3.30.40.10">
    <property type="entry name" value="Zinc/RING finger domain, C3HC4 (zinc finger)"/>
    <property type="match status" value="1"/>
</dbReference>
<sequence length="532" mass="58573">MGSACCVAARERTLPNRTGGETLHRNLTCSPSWSFRWDNQRCMADEIEEPSYQMSNRVSRNVSMERRGTLGSGRRKISNQISALERENYETPTSQKLPIHEVTGRNMMIPSSEGSNGLIIPTNAPHLKGAGLHGLVVSSRFAISVCVVCLILFCVVAVDISNAGTYSTEAKNLAELPDIVDSSAPKLSFCIPSPFSPPITKTLSGRGHLLPSNSTPSRRVRHSPGHQLLRQVSDSRILGLKSPNNYSMSEGRSSFVLSTCSNDLTAGSYGGSSDGWSMRTFSELVASSQRERWSFDSEHFESGDGKISRCSSRFSYSPSIDTRTCGACSKLLAERSSWSSNEISVAAVLVCGHVYHAECLETLTPETDRYDPACPICMVGEKQVSKMSRKALRAEAELMAKHRKLFKNRVKDSFVEGGCNDFNLQESAKREGKAPKLEPSSSWRRSLAKPFLKRHLSIGSKWGRSLSENDSARKKGFWSLSLTPKGLREKLVRLLHKSGFQAPGAIKSQLLKLEILHPLSKVYESNGESSKT</sequence>
<comment type="caution">
    <text evidence="3">The sequence shown here is derived from an EMBL/GenBank/DDBJ whole genome shotgun (WGS) entry which is preliminary data.</text>
</comment>
<keyword evidence="1" id="KW-0863">Zinc-finger</keyword>
<dbReference type="PANTHER" id="PTHR31150:SF32">
    <property type="entry name" value="RING_U-BOX SUPERFAMILY PROTEIN"/>
    <property type="match status" value="1"/>
</dbReference>
<dbReference type="PROSITE" id="PS50089">
    <property type="entry name" value="ZF_RING_2"/>
    <property type="match status" value="1"/>
</dbReference>
<dbReference type="InterPro" id="IPR013083">
    <property type="entry name" value="Znf_RING/FYVE/PHD"/>
</dbReference>
<name>A0ABR2A5R0_9ROSI</name>
<reference evidence="3 4" key="1">
    <citation type="journal article" date="2024" name="G3 (Bethesda)">
        <title>Genome assembly of Hibiscus sabdariffa L. provides insights into metabolisms of medicinal natural products.</title>
        <authorList>
            <person name="Kim T."/>
        </authorList>
    </citation>
    <scope>NUCLEOTIDE SEQUENCE [LARGE SCALE GENOMIC DNA]</scope>
    <source>
        <strain evidence="3">TK-2024</strain>
        <tissue evidence="3">Old leaves</tissue>
    </source>
</reference>
<dbReference type="Proteomes" id="UP001396334">
    <property type="component" value="Unassembled WGS sequence"/>
</dbReference>
<dbReference type="InterPro" id="IPR001841">
    <property type="entry name" value="Znf_RING"/>
</dbReference>
<evidence type="ECO:0000313" key="4">
    <source>
        <dbReference type="Proteomes" id="UP001396334"/>
    </source>
</evidence>
<evidence type="ECO:0000256" key="1">
    <source>
        <dbReference type="PROSITE-ProRule" id="PRU00175"/>
    </source>
</evidence>